<evidence type="ECO:0000313" key="2">
    <source>
        <dbReference type="Proteomes" id="UP001140949"/>
    </source>
</evidence>
<sequence>MLRHLHPPLFFRGTLSLLPPPRLGSLAGLRPASGGLPTPPRGGFPPLALARWPTSASHPLGGPAFPTSVASLPTASLPAMTFPPGSGLPPPALAQLGLVLHQPPG</sequence>
<reference evidence="1" key="2">
    <citation type="submission" date="2023-04" db="EMBL/GenBank/DDBJ databases">
        <authorList>
            <person name="Bruccoleri R.E."/>
            <person name="Oakeley E.J."/>
            <person name="Faust A.-M."/>
            <person name="Dessus-Babus S."/>
            <person name="Altorfer M."/>
            <person name="Burckhardt D."/>
            <person name="Oertli M."/>
            <person name="Naumann U."/>
            <person name="Petersen F."/>
            <person name="Wong J."/>
        </authorList>
    </citation>
    <scope>NUCLEOTIDE SEQUENCE</scope>
    <source>
        <strain evidence="1">GSM-AAB239-AS_SAM_17_03QT</strain>
        <tissue evidence="1">Leaf</tissue>
    </source>
</reference>
<protein>
    <submittedName>
        <fullName evidence="1">Basic proline-rich protein-like</fullName>
    </submittedName>
</protein>
<gene>
    <name evidence="1" type="ORF">M6B38_188255</name>
</gene>
<comment type="caution">
    <text evidence="1">The sequence shown here is derived from an EMBL/GenBank/DDBJ whole genome shotgun (WGS) entry which is preliminary data.</text>
</comment>
<evidence type="ECO:0000313" key="1">
    <source>
        <dbReference type="EMBL" id="KAJ6803465.1"/>
    </source>
</evidence>
<keyword evidence="2" id="KW-1185">Reference proteome</keyword>
<dbReference type="Proteomes" id="UP001140949">
    <property type="component" value="Unassembled WGS sequence"/>
</dbReference>
<dbReference type="EMBL" id="JANAVB010036420">
    <property type="protein sequence ID" value="KAJ6803465.1"/>
    <property type="molecule type" value="Genomic_DNA"/>
</dbReference>
<organism evidence="1 2">
    <name type="scientific">Iris pallida</name>
    <name type="common">Sweet iris</name>
    <dbReference type="NCBI Taxonomy" id="29817"/>
    <lineage>
        <taxon>Eukaryota</taxon>
        <taxon>Viridiplantae</taxon>
        <taxon>Streptophyta</taxon>
        <taxon>Embryophyta</taxon>
        <taxon>Tracheophyta</taxon>
        <taxon>Spermatophyta</taxon>
        <taxon>Magnoliopsida</taxon>
        <taxon>Liliopsida</taxon>
        <taxon>Asparagales</taxon>
        <taxon>Iridaceae</taxon>
        <taxon>Iridoideae</taxon>
        <taxon>Irideae</taxon>
        <taxon>Iris</taxon>
    </lineage>
</organism>
<accession>A0AAX6EHN8</accession>
<dbReference type="AlphaFoldDB" id="A0AAX6EHN8"/>
<reference evidence="1" key="1">
    <citation type="journal article" date="2023" name="GigaByte">
        <title>Genome assembly of the bearded iris, Iris pallida Lam.</title>
        <authorList>
            <person name="Bruccoleri R.E."/>
            <person name="Oakeley E.J."/>
            <person name="Faust A.M.E."/>
            <person name="Altorfer M."/>
            <person name="Dessus-Babus S."/>
            <person name="Burckhardt D."/>
            <person name="Oertli M."/>
            <person name="Naumann U."/>
            <person name="Petersen F."/>
            <person name="Wong J."/>
        </authorList>
    </citation>
    <scope>NUCLEOTIDE SEQUENCE</scope>
    <source>
        <strain evidence="1">GSM-AAB239-AS_SAM_17_03QT</strain>
    </source>
</reference>
<name>A0AAX6EHN8_IRIPA</name>
<proteinExistence type="predicted"/>